<feature type="chain" id="PRO_5040241307" evidence="2">
    <location>
        <begin position="22"/>
        <end position="619"/>
    </location>
</feature>
<evidence type="ECO:0000313" key="3">
    <source>
        <dbReference type="EMBL" id="KAF2154670.1"/>
    </source>
</evidence>
<organism evidence="3 4">
    <name type="scientific">Myriangium duriaei CBS 260.36</name>
    <dbReference type="NCBI Taxonomy" id="1168546"/>
    <lineage>
        <taxon>Eukaryota</taxon>
        <taxon>Fungi</taxon>
        <taxon>Dikarya</taxon>
        <taxon>Ascomycota</taxon>
        <taxon>Pezizomycotina</taxon>
        <taxon>Dothideomycetes</taxon>
        <taxon>Dothideomycetidae</taxon>
        <taxon>Myriangiales</taxon>
        <taxon>Myriangiaceae</taxon>
        <taxon>Myriangium</taxon>
    </lineage>
</organism>
<gene>
    <name evidence="3" type="ORF">K461DRAFT_319199</name>
</gene>
<dbReference type="InterPro" id="IPR033132">
    <property type="entry name" value="GH_1_N_CS"/>
</dbReference>
<dbReference type="PANTHER" id="PTHR10353">
    <property type="entry name" value="GLYCOSYL HYDROLASE"/>
    <property type="match status" value="1"/>
</dbReference>
<comment type="similarity">
    <text evidence="1">Belongs to the glycosyl hydrolase 1 family.</text>
</comment>
<dbReference type="GO" id="GO:0005975">
    <property type="term" value="P:carbohydrate metabolic process"/>
    <property type="evidence" value="ECO:0007669"/>
    <property type="project" value="InterPro"/>
</dbReference>
<reference evidence="3" key="1">
    <citation type="journal article" date="2020" name="Stud. Mycol.">
        <title>101 Dothideomycetes genomes: a test case for predicting lifestyles and emergence of pathogens.</title>
        <authorList>
            <person name="Haridas S."/>
            <person name="Albert R."/>
            <person name="Binder M."/>
            <person name="Bloem J."/>
            <person name="Labutti K."/>
            <person name="Salamov A."/>
            <person name="Andreopoulos B."/>
            <person name="Baker S."/>
            <person name="Barry K."/>
            <person name="Bills G."/>
            <person name="Bluhm B."/>
            <person name="Cannon C."/>
            <person name="Castanera R."/>
            <person name="Culley D."/>
            <person name="Daum C."/>
            <person name="Ezra D."/>
            <person name="Gonzalez J."/>
            <person name="Henrissat B."/>
            <person name="Kuo A."/>
            <person name="Liang C."/>
            <person name="Lipzen A."/>
            <person name="Lutzoni F."/>
            <person name="Magnuson J."/>
            <person name="Mondo S."/>
            <person name="Nolan M."/>
            <person name="Ohm R."/>
            <person name="Pangilinan J."/>
            <person name="Park H.-J."/>
            <person name="Ramirez L."/>
            <person name="Alfaro M."/>
            <person name="Sun H."/>
            <person name="Tritt A."/>
            <person name="Yoshinaga Y."/>
            <person name="Zwiers L.-H."/>
            <person name="Turgeon B."/>
            <person name="Goodwin S."/>
            <person name="Spatafora J."/>
            <person name="Crous P."/>
            <person name="Grigoriev I."/>
        </authorList>
    </citation>
    <scope>NUCLEOTIDE SEQUENCE</scope>
    <source>
        <strain evidence="3">CBS 260.36</strain>
    </source>
</reference>
<evidence type="ECO:0000313" key="4">
    <source>
        <dbReference type="Proteomes" id="UP000799439"/>
    </source>
</evidence>
<keyword evidence="2" id="KW-0732">Signal</keyword>
<name>A0A9P4J5V9_9PEZI</name>
<dbReference type="EMBL" id="ML996083">
    <property type="protein sequence ID" value="KAF2154670.1"/>
    <property type="molecule type" value="Genomic_DNA"/>
</dbReference>
<keyword evidence="3" id="KW-0378">Hydrolase</keyword>
<dbReference type="PRINTS" id="PR00131">
    <property type="entry name" value="GLHYDRLASE1"/>
</dbReference>
<dbReference type="GO" id="GO:0008422">
    <property type="term" value="F:beta-glucosidase activity"/>
    <property type="evidence" value="ECO:0007669"/>
    <property type="project" value="TreeGrafter"/>
</dbReference>
<feature type="signal peptide" evidence="2">
    <location>
        <begin position="1"/>
        <end position="21"/>
    </location>
</feature>
<dbReference type="OrthoDB" id="65569at2759"/>
<dbReference type="AlphaFoldDB" id="A0A9P4J5V9"/>
<comment type="caution">
    <text evidence="3">The sequence shown here is derived from an EMBL/GenBank/DDBJ whole genome shotgun (WGS) entry which is preliminary data.</text>
</comment>
<dbReference type="SUPFAM" id="SSF51445">
    <property type="entry name" value="(Trans)glycosidases"/>
    <property type="match status" value="1"/>
</dbReference>
<dbReference type="InterPro" id="IPR001360">
    <property type="entry name" value="Glyco_hydro_1"/>
</dbReference>
<keyword evidence="4" id="KW-1185">Reference proteome</keyword>
<evidence type="ECO:0000256" key="2">
    <source>
        <dbReference type="SAM" id="SignalP"/>
    </source>
</evidence>
<sequence length="619" mass="68934">MHGHFTLSVAAICSSLCFASAQSNGTTNGTATVPISTISTTLSFPAPRAVSTSYTSTSYVNTQSLSNYMTQTDFSNERLALLWDRVGSISTGPITTTVKPTPEATPYATPGTDLHPLVPAYIPSLSNSTLPKDFVWGVASSAYQIEGAADAEGKGPSIWDLLSHRAPNFVADNTTGDVTASHYYLYKQDFARLKALGIPSFSPSISWSRIFPFGKGPINEAGVAHYDDVIQELVSNGIRIAVTLLHFDTPLALFDEYGAWNDRQIVDDFFNYATFIISRYDQYVSDWFTINEPQYCNWQFSTYPNKNLWPIYNNISGGLESRFLCGHYSILAHAKIYKWYKNEFKGTKRMTFKNSGNYYEPASSSQEDAEATLRQYDYSLGWFNAPIWNGGDYPASLRNSLGDLLPNFTAEEKDMVQNSCDYFAIDGYTSYFVSAGGDFEACTKDRSHSGFPECGNPLPINRNGFPEGPAGDSGSIWLYSAPNGIRSFLNTIKKQLFPTVPSILVSEFGFSEPFESDFSPSTLALWDLRRADYYQSYLDNILAARVYDGINVTGAWAWAIFDNFEWNSGTRTRFGLQYTDYTSLTRSPKASMFQLLNWFNTKGRGFAGSVANSTMKRLF</sequence>
<evidence type="ECO:0000256" key="1">
    <source>
        <dbReference type="RuleBase" id="RU003690"/>
    </source>
</evidence>
<accession>A0A9P4J5V9</accession>
<dbReference type="Gene3D" id="3.20.20.80">
    <property type="entry name" value="Glycosidases"/>
    <property type="match status" value="1"/>
</dbReference>
<dbReference type="PROSITE" id="PS00653">
    <property type="entry name" value="GLYCOSYL_HYDROL_F1_2"/>
    <property type="match status" value="1"/>
</dbReference>
<dbReference type="PANTHER" id="PTHR10353:SF53">
    <property type="entry name" value="BETA-1,4-GLUCOSIDASE (EUROFUNG)"/>
    <property type="match status" value="1"/>
</dbReference>
<protein>
    <submittedName>
        <fullName evidence="3">Glycoside hydrolase family 1 protein</fullName>
    </submittedName>
</protein>
<dbReference type="Proteomes" id="UP000799439">
    <property type="component" value="Unassembled WGS sequence"/>
</dbReference>
<dbReference type="InterPro" id="IPR017853">
    <property type="entry name" value="GH"/>
</dbReference>
<proteinExistence type="inferred from homology"/>
<dbReference type="Pfam" id="PF00232">
    <property type="entry name" value="Glyco_hydro_1"/>
    <property type="match status" value="1"/>
</dbReference>